<sequence length="101" mass="12156">MGRQKEHLVYFKVIRQHETELLRGLIFLEENRQPTVEDFAQCLRDCGHNVRIENEKQFIYRATDESGNEYLIDVLENYRKADWDGHADNLFKNFIKQEPQL</sequence>
<comment type="caution">
    <text evidence="1">The sequence shown here is derived from an EMBL/GenBank/DDBJ whole genome shotgun (WGS) entry which is preliminary data.</text>
</comment>
<reference evidence="1 2" key="1">
    <citation type="submission" date="2019-05" db="EMBL/GenBank/DDBJ databases">
        <title>We sequenced the genome of Paenibacillus hemerocallicola KCTC 33185 for further insight into its adaptation and study the phylogeny of Paenibacillus.</title>
        <authorList>
            <person name="Narsing Rao M.P."/>
        </authorList>
    </citation>
    <scope>NUCLEOTIDE SEQUENCE [LARGE SCALE GENOMIC DNA]</scope>
    <source>
        <strain evidence="1 2">KCTC 33185</strain>
    </source>
</reference>
<evidence type="ECO:0000313" key="1">
    <source>
        <dbReference type="EMBL" id="TNJ64449.1"/>
    </source>
</evidence>
<dbReference type="RefSeq" id="WP_139604042.1">
    <property type="nucleotide sequence ID" value="NZ_VDCQ01000029.1"/>
</dbReference>
<proteinExistence type="predicted"/>
<dbReference type="Proteomes" id="UP000307943">
    <property type="component" value="Unassembled WGS sequence"/>
</dbReference>
<dbReference type="EMBL" id="VDCQ01000029">
    <property type="protein sequence ID" value="TNJ64449.1"/>
    <property type="molecule type" value="Genomic_DNA"/>
</dbReference>
<protein>
    <submittedName>
        <fullName evidence="1">Uncharacterized protein</fullName>
    </submittedName>
</protein>
<organism evidence="1 2">
    <name type="scientific">Paenibacillus hemerocallicola</name>
    <dbReference type="NCBI Taxonomy" id="1172614"/>
    <lineage>
        <taxon>Bacteria</taxon>
        <taxon>Bacillati</taxon>
        <taxon>Bacillota</taxon>
        <taxon>Bacilli</taxon>
        <taxon>Bacillales</taxon>
        <taxon>Paenibacillaceae</taxon>
        <taxon>Paenibacillus</taxon>
    </lineage>
</organism>
<dbReference type="AlphaFoldDB" id="A0A5C4T807"/>
<dbReference type="OrthoDB" id="2614687at2"/>
<accession>A0A5C4T807</accession>
<gene>
    <name evidence="1" type="ORF">FE784_20215</name>
</gene>
<keyword evidence="2" id="KW-1185">Reference proteome</keyword>
<evidence type="ECO:0000313" key="2">
    <source>
        <dbReference type="Proteomes" id="UP000307943"/>
    </source>
</evidence>
<name>A0A5C4T807_9BACL</name>